<reference evidence="3" key="1">
    <citation type="submission" date="2017-01" db="EMBL/GenBank/DDBJ databases">
        <title>Comparative genomics of anhydrobiosis in the tardigrade Hypsibius dujardini.</title>
        <authorList>
            <person name="Yoshida Y."/>
            <person name="Koutsovoulos G."/>
            <person name="Laetsch D."/>
            <person name="Stevens L."/>
            <person name="Kumar S."/>
            <person name="Horikawa D."/>
            <person name="Ishino K."/>
            <person name="Komine S."/>
            <person name="Tomita M."/>
            <person name="Blaxter M."/>
            <person name="Arakawa K."/>
        </authorList>
    </citation>
    <scope>NUCLEOTIDE SEQUENCE [LARGE SCALE GENOMIC DNA]</scope>
    <source>
        <strain evidence="3">Z151</strain>
    </source>
</reference>
<keyword evidence="1" id="KW-0472">Membrane</keyword>
<gene>
    <name evidence="2" type="ORF">BV898_03067</name>
</gene>
<evidence type="ECO:0000313" key="3">
    <source>
        <dbReference type="Proteomes" id="UP000192578"/>
    </source>
</evidence>
<name>A0A1W0X6K4_HYPEX</name>
<accession>A0A1W0X6K4</accession>
<evidence type="ECO:0000313" key="2">
    <source>
        <dbReference type="EMBL" id="OQV23018.1"/>
    </source>
</evidence>
<keyword evidence="1" id="KW-0812">Transmembrane</keyword>
<protein>
    <submittedName>
        <fullName evidence="2">Uncharacterized protein</fullName>
    </submittedName>
</protein>
<keyword evidence="3" id="KW-1185">Reference proteome</keyword>
<dbReference type="EMBL" id="MTYJ01000014">
    <property type="protein sequence ID" value="OQV23018.1"/>
    <property type="molecule type" value="Genomic_DNA"/>
</dbReference>
<sequence>MFNQTVVQVDDLLWFTNDVETMPPDGPLCGFQNDECKTDGKLPPEMVAAVIPLLAVLVMTAVLVYAVVKLRSVSA</sequence>
<comment type="caution">
    <text evidence="2">The sequence shown here is derived from an EMBL/GenBank/DDBJ whole genome shotgun (WGS) entry which is preliminary data.</text>
</comment>
<keyword evidence="1" id="KW-1133">Transmembrane helix</keyword>
<evidence type="ECO:0000256" key="1">
    <source>
        <dbReference type="SAM" id="Phobius"/>
    </source>
</evidence>
<proteinExistence type="predicted"/>
<dbReference type="Proteomes" id="UP000192578">
    <property type="component" value="Unassembled WGS sequence"/>
</dbReference>
<feature type="transmembrane region" description="Helical" evidence="1">
    <location>
        <begin position="47"/>
        <end position="68"/>
    </location>
</feature>
<organism evidence="2 3">
    <name type="scientific">Hypsibius exemplaris</name>
    <name type="common">Freshwater tardigrade</name>
    <dbReference type="NCBI Taxonomy" id="2072580"/>
    <lineage>
        <taxon>Eukaryota</taxon>
        <taxon>Metazoa</taxon>
        <taxon>Ecdysozoa</taxon>
        <taxon>Tardigrada</taxon>
        <taxon>Eutardigrada</taxon>
        <taxon>Parachela</taxon>
        <taxon>Hypsibioidea</taxon>
        <taxon>Hypsibiidae</taxon>
        <taxon>Hypsibius</taxon>
    </lineage>
</organism>
<dbReference type="AlphaFoldDB" id="A0A1W0X6K4"/>